<proteinExistence type="predicted"/>
<feature type="compositionally biased region" description="Polar residues" evidence="1">
    <location>
        <begin position="644"/>
        <end position="663"/>
    </location>
</feature>
<keyword evidence="2" id="KW-0812">Transmembrane</keyword>
<protein>
    <recommendedName>
        <fullName evidence="5">Transmembrane protein</fullName>
    </recommendedName>
</protein>
<comment type="caution">
    <text evidence="3">The sequence shown here is derived from an EMBL/GenBank/DDBJ whole genome shotgun (WGS) entry which is preliminary data.</text>
</comment>
<evidence type="ECO:0008006" key="5">
    <source>
        <dbReference type="Google" id="ProtNLM"/>
    </source>
</evidence>
<gene>
    <name evidence="3" type="ORF">CVT25_003080</name>
</gene>
<dbReference type="Proteomes" id="UP000283269">
    <property type="component" value="Unassembled WGS sequence"/>
</dbReference>
<evidence type="ECO:0000256" key="2">
    <source>
        <dbReference type="SAM" id="Phobius"/>
    </source>
</evidence>
<feature type="compositionally biased region" description="Low complexity" evidence="1">
    <location>
        <begin position="631"/>
        <end position="643"/>
    </location>
</feature>
<feature type="compositionally biased region" description="Polar residues" evidence="1">
    <location>
        <begin position="532"/>
        <end position="553"/>
    </location>
</feature>
<feature type="compositionally biased region" description="Acidic residues" evidence="1">
    <location>
        <begin position="460"/>
        <end position="469"/>
    </location>
</feature>
<keyword evidence="2" id="KW-1133">Transmembrane helix</keyword>
<feature type="compositionally biased region" description="Low complexity" evidence="1">
    <location>
        <begin position="27"/>
        <end position="44"/>
    </location>
</feature>
<keyword evidence="4" id="KW-1185">Reference proteome</keyword>
<organism evidence="3 4">
    <name type="scientific">Psilocybe cyanescens</name>
    <dbReference type="NCBI Taxonomy" id="93625"/>
    <lineage>
        <taxon>Eukaryota</taxon>
        <taxon>Fungi</taxon>
        <taxon>Dikarya</taxon>
        <taxon>Basidiomycota</taxon>
        <taxon>Agaricomycotina</taxon>
        <taxon>Agaricomycetes</taxon>
        <taxon>Agaricomycetidae</taxon>
        <taxon>Agaricales</taxon>
        <taxon>Agaricineae</taxon>
        <taxon>Strophariaceae</taxon>
        <taxon>Psilocybe</taxon>
    </lineage>
</organism>
<feature type="transmembrane region" description="Helical" evidence="2">
    <location>
        <begin position="195"/>
        <end position="220"/>
    </location>
</feature>
<feature type="region of interest" description="Disordered" evidence="1">
    <location>
        <begin position="525"/>
        <end position="553"/>
    </location>
</feature>
<dbReference type="OrthoDB" id="3222669at2759"/>
<dbReference type="STRING" id="93625.A0A409X4V1"/>
<feature type="compositionally biased region" description="Polar residues" evidence="1">
    <location>
        <begin position="473"/>
        <end position="482"/>
    </location>
</feature>
<feature type="region of interest" description="Disordered" evidence="1">
    <location>
        <begin position="611"/>
        <end position="669"/>
    </location>
</feature>
<keyword evidence="2" id="KW-0472">Membrane</keyword>
<reference evidence="3 4" key="1">
    <citation type="journal article" date="2018" name="Evol. Lett.">
        <title>Horizontal gene cluster transfer increased hallucinogenic mushroom diversity.</title>
        <authorList>
            <person name="Reynolds H.T."/>
            <person name="Vijayakumar V."/>
            <person name="Gluck-Thaler E."/>
            <person name="Korotkin H.B."/>
            <person name="Matheny P.B."/>
            <person name="Slot J.C."/>
        </authorList>
    </citation>
    <scope>NUCLEOTIDE SEQUENCE [LARGE SCALE GENOMIC DNA]</scope>
    <source>
        <strain evidence="3 4">2631</strain>
    </source>
</reference>
<evidence type="ECO:0000313" key="4">
    <source>
        <dbReference type="Proteomes" id="UP000283269"/>
    </source>
</evidence>
<sequence>MAAIYLHNALYSRDSTDIGEPPEHSRNLSTISSTTLHTNTTAHSRPNEPLLQPTTSPRQTVAFYEPSLHETRPPDGSEAHLRWTEPPAPFTDSSIAGEKSKPSLQVSRKPWRRRKRIRFTLEVVIAIWSAYNVVRYFMALFLYGGDTSVGRAICLALGTSAGVSFAITFFTLVLSMIKHSFRTHSLILRYMLRVCFFLQYLASLCLLAPTVVNLVLIFIWKSSPNPRYSLHSRCHFDIDAVWSATTNPCHDRASSWAIWLLLSCVRLVVTLFILVSPLAAAAVVIYHALILLYPEIPRRPQLHHRIRSGSETLCSSQMTSGRGNSSSSIMIPHHDQRQDLRAHYQPSDVSLGGMTLQGDYSAPLGRSIRPARSHSSDFSGETAHGEPQGYGRTPSGSVESEGKYDQSGYGDRFRSLLSQISQETDAAMEYARHEQSSPDNTTEFTHLSSVQPPSYSQGNYDDDSDDELDIHEQSQGRQNGNIFNLPPVPPSLGYNEFGLPYPPDQDIRMLNGYIRRMPTIESMGSGEVGSSIGASSARQGGSIYTSSRPPTRNTLLSFASTDYEMAGGNGSNPPSRANSLSARAELLLGPTLNGTSEYGELMVGRPESMMRRVSTPNSLPDHPPASPVLDTFSTGTSGSRGTTMSYHTATTGSSGDSLRTPSTHVDAAP</sequence>
<accession>A0A409X4V1</accession>
<feature type="transmembrane region" description="Helical" evidence="2">
    <location>
        <begin position="256"/>
        <end position="289"/>
    </location>
</feature>
<feature type="region of interest" description="Disordered" evidence="1">
    <location>
        <begin position="14"/>
        <end position="57"/>
    </location>
</feature>
<evidence type="ECO:0000313" key="3">
    <source>
        <dbReference type="EMBL" id="PPQ85762.1"/>
    </source>
</evidence>
<feature type="region of interest" description="Disordered" evidence="1">
    <location>
        <begin position="429"/>
        <end position="483"/>
    </location>
</feature>
<evidence type="ECO:0000256" key="1">
    <source>
        <dbReference type="SAM" id="MobiDB-lite"/>
    </source>
</evidence>
<name>A0A409X4V1_PSICY</name>
<feature type="region of interest" description="Disordered" evidence="1">
    <location>
        <begin position="362"/>
        <end position="409"/>
    </location>
</feature>
<dbReference type="AlphaFoldDB" id="A0A409X4V1"/>
<dbReference type="EMBL" id="NHYD01002640">
    <property type="protein sequence ID" value="PPQ85762.1"/>
    <property type="molecule type" value="Genomic_DNA"/>
</dbReference>
<feature type="compositionally biased region" description="Polar residues" evidence="1">
    <location>
        <begin position="437"/>
        <end position="459"/>
    </location>
</feature>
<feature type="transmembrane region" description="Helical" evidence="2">
    <location>
        <begin position="149"/>
        <end position="174"/>
    </location>
</feature>
<feature type="transmembrane region" description="Helical" evidence="2">
    <location>
        <begin position="119"/>
        <end position="143"/>
    </location>
</feature>
<dbReference type="InParanoid" id="A0A409X4V1"/>